<dbReference type="SUPFAM" id="SSF46785">
    <property type="entry name" value="Winged helix' DNA-binding domain"/>
    <property type="match status" value="1"/>
</dbReference>
<evidence type="ECO:0000313" key="1">
    <source>
        <dbReference type="EMBL" id="UZJ26500.1"/>
    </source>
</evidence>
<sequence length="74" mass="7809">MARCSAGTTACPSEVARAVHAARGGSGDGWRDLMEPVRQAARRLAADGELEITQNGVVVDPSRAKGPVRLRPVR</sequence>
<dbReference type="InterPro" id="IPR036390">
    <property type="entry name" value="WH_DNA-bd_sf"/>
</dbReference>
<dbReference type="InterPro" id="IPR021660">
    <property type="entry name" value="DUF3253"/>
</dbReference>
<evidence type="ECO:0000313" key="2">
    <source>
        <dbReference type="Proteomes" id="UP001164965"/>
    </source>
</evidence>
<reference evidence="1" key="1">
    <citation type="submission" date="2022-10" db="EMBL/GenBank/DDBJ databases">
        <title>Rhodococcus sp.75.</title>
        <authorList>
            <person name="Sun M."/>
        </authorList>
    </citation>
    <scope>NUCLEOTIDE SEQUENCE</scope>
    <source>
        <strain evidence="1">75</strain>
    </source>
</reference>
<keyword evidence="2" id="KW-1185">Reference proteome</keyword>
<dbReference type="Pfam" id="PF11625">
    <property type="entry name" value="DUF3253"/>
    <property type="match status" value="1"/>
</dbReference>
<dbReference type="Gene3D" id="1.10.10.10">
    <property type="entry name" value="Winged helix-like DNA-binding domain superfamily/Winged helix DNA-binding domain"/>
    <property type="match status" value="1"/>
</dbReference>
<dbReference type="Proteomes" id="UP001164965">
    <property type="component" value="Chromosome"/>
</dbReference>
<dbReference type="EMBL" id="CP110615">
    <property type="protein sequence ID" value="UZJ26500.1"/>
    <property type="molecule type" value="Genomic_DNA"/>
</dbReference>
<accession>A0ABY6P496</accession>
<gene>
    <name evidence="1" type="ORF">RHODO2019_03610</name>
</gene>
<proteinExistence type="predicted"/>
<protein>
    <submittedName>
        <fullName evidence="1">DUF3253 domain-containing protein</fullName>
    </submittedName>
</protein>
<organism evidence="1 2">
    <name type="scientific">Rhodococcus antarcticus</name>
    <dbReference type="NCBI Taxonomy" id="2987751"/>
    <lineage>
        <taxon>Bacteria</taxon>
        <taxon>Bacillati</taxon>
        <taxon>Actinomycetota</taxon>
        <taxon>Actinomycetes</taxon>
        <taxon>Mycobacteriales</taxon>
        <taxon>Nocardiaceae</taxon>
        <taxon>Rhodococcus</taxon>
    </lineage>
</organism>
<name>A0ABY6P496_9NOCA</name>
<dbReference type="InterPro" id="IPR036388">
    <property type="entry name" value="WH-like_DNA-bd_sf"/>
</dbReference>